<evidence type="ECO:0000256" key="1">
    <source>
        <dbReference type="SAM" id="Phobius"/>
    </source>
</evidence>
<name>A0A089ZV20_METFO</name>
<dbReference type="EMBL" id="CP006933">
    <property type="protein sequence ID" value="AIS31669.1"/>
    <property type="molecule type" value="Genomic_DNA"/>
</dbReference>
<reference evidence="3" key="2">
    <citation type="submission" date="2014-09" db="EMBL/GenBank/DDBJ databases">
        <authorList>
            <person name="Bishop-Lilly K.A."/>
            <person name="Broomall S.M."/>
            <person name="Chain P.S."/>
            <person name="Chertkov O."/>
            <person name="Coyne S.R."/>
            <person name="Daligault H.E."/>
            <person name="Davenport K.W."/>
            <person name="Erkkila T."/>
            <person name="Frey K.G."/>
            <person name="Gibbons H.S."/>
            <person name="Gu W."/>
            <person name="Jaissle J."/>
            <person name="Johnson S.L."/>
            <person name="Koroleva G.I."/>
            <person name="Ladner J.T."/>
            <person name="Lo C.-C."/>
            <person name="Minogue T.D."/>
            <person name="Munk C."/>
            <person name="Palacios G.F."/>
            <person name="Redden C.L."/>
            <person name="Rosenzweig C.N."/>
            <person name="Scholz M.B."/>
            <person name="Teshima H."/>
            <person name="Xu Y."/>
        </authorList>
    </citation>
    <scope>NUCLEOTIDE SEQUENCE</scope>
    <source>
        <strain evidence="3">Mb9</strain>
    </source>
</reference>
<feature type="transmembrane region" description="Helical" evidence="1">
    <location>
        <begin position="161"/>
        <end position="185"/>
    </location>
</feature>
<dbReference type="GeneID" id="26740139"/>
<evidence type="ECO:0000313" key="5">
    <source>
        <dbReference type="Proteomes" id="UP000062768"/>
    </source>
</evidence>
<accession>A0A089ZV20</accession>
<dbReference type="Proteomes" id="UP000029661">
    <property type="component" value="Chromosome"/>
</dbReference>
<evidence type="ECO:0000313" key="2">
    <source>
        <dbReference type="EMBL" id="AIS31669.1"/>
    </source>
</evidence>
<dbReference type="Proteomes" id="UP000062768">
    <property type="component" value="Chromosome I"/>
</dbReference>
<dbReference type="EMBL" id="LN734822">
    <property type="protein sequence ID" value="CEL25532.1"/>
    <property type="molecule type" value="Genomic_DNA"/>
</dbReference>
<keyword evidence="1" id="KW-1133">Transmembrane helix</keyword>
<keyword evidence="1" id="KW-0812">Transmembrane</keyword>
<keyword evidence="1" id="KW-0472">Membrane</keyword>
<dbReference type="AlphaFoldDB" id="A0A089ZV20"/>
<evidence type="ECO:0000313" key="3">
    <source>
        <dbReference type="EMBL" id="CEL25532.1"/>
    </source>
</evidence>
<proteinExistence type="predicted"/>
<organism evidence="2 4">
    <name type="scientific">Methanobacterium formicicum</name>
    <dbReference type="NCBI Taxonomy" id="2162"/>
    <lineage>
        <taxon>Archaea</taxon>
        <taxon>Methanobacteriati</taxon>
        <taxon>Methanobacteriota</taxon>
        <taxon>Methanomada group</taxon>
        <taxon>Methanobacteria</taxon>
        <taxon>Methanobacteriales</taxon>
        <taxon>Methanobacteriaceae</taxon>
        <taxon>Methanobacterium</taxon>
    </lineage>
</organism>
<sequence>MFKIVHKITAENLIGNNELESWLDDKFYVNPELSDGSIEINFDYKNKEDLESYATMVTEKCPDSLGNSLYWIRNYSNYSNPNHVGKLSYYHLWPLFFRKFPLGEIWIIESPQKWAKKIREDRRELGIKYDYDKINPNGFPQEMTGLQSDIFPQNALYILSYGIYPLISCTFFLTGIINDLTFLYIPDRSFKHSQMTEADTLYTKIMGDFHHLFDDQWTFDGSRGPKSSINEVILNPIKQLDYFQWFIDIIDRRMKDIISIEDTLLREKLVMTVNRTIADAIMSVTNELPYISLVFFFSFLDKLANIMYLLKIETSEHNAWIKLVNKDFLYSEVLKNIHNLPNKTGEHLINIVTSAIEELECSELTPEDLRDIRNTHHGYNLTRPGSIERLMTKDGELNNDIPLIVTPLLLYLFTLSWKV</sequence>
<dbReference type="RefSeq" id="WP_048084922.1">
    <property type="nucleotide sequence ID" value="NZ_CP006933.1"/>
</dbReference>
<keyword evidence="5" id="KW-1185">Reference proteome</keyword>
<dbReference type="STRING" id="2162.BRM9_0852"/>
<gene>
    <name evidence="2" type="ORF">BRM9_0852</name>
    <name evidence="3" type="ORF">MB9_1905</name>
</gene>
<dbReference type="KEGG" id="mfc:BRM9_0852"/>
<evidence type="ECO:0000313" key="4">
    <source>
        <dbReference type="Proteomes" id="UP000029661"/>
    </source>
</evidence>
<dbReference type="OrthoDB" id="375374at2157"/>
<reference evidence="2" key="1">
    <citation type="submission" date="2013-12" db="EMBL/GenBank/DDBJ databases">
        <title>The complete genome sequence of Methanobacterium sp. BRM9.</title>
        <authorList>
            <consortium name="Pastoral Greenhouse Gas Research Consortium"/>
            <person name="Kelly W.J."/>
            <person name="Leahy S.C."/>
            <person name="Perry R."/>
            <person name="Li D."/>
            <person name="Altermann E."/>
            <person name="Lambie S.C."/>
            <person name="Attwood G.T."/>
        </authorList>
    </citation>
    <scope>NUCLEOTIDE SEQUENCE [LARGE SCALE GENOMIC DNA]</scope>
    <source>
        <strain evidence="2">BRM9</strain>
    </source>
</reference>
<protein>
    <submittedName>
        <fullName evidence="2">Uncharacterized protein</fullName>
    </submittedName>
</protein>
<dbReference type="PATRIC" id="fig|2162.10.peg.1979"/>